<dbReference type="GO" id="GO:0010333">
    <property type="term" value="F:terpene synthase activity"/>
    <property type="evidence" value="ECO:0000318"/>
    <property type="project" value="GO_Central"/>
</dbReference>
<gene>
    <name evidence="7" type="primary">LOC104598218</name>
</gene>
<dbReference type="Gene3D" id="1.10.600.10">
    <property type="entry name" value="Farnesyl Diphosphate Synthase"/>
    <property type="match status" value="1"/>
</dbReference>
<proteinExistence type="predicted"/>
<dbReference type="InParanoid" id="A0A1U7ZVH8"/>
<keyword evidence="2" id="KW-0460">Magnesium</keyword>
<dbReference type="Pfam" id="PF01397">
    <property type="entry name" value="Terpene_synth"/>
    <property type="match status" value="1"/>
</dbReference>
<dbReference type="FunFam" id="1.10.600.10:FF:000007">
    <property type="entry name" value="Isoprene synthase, chloroplastic"/>
    <property type="match status" value="1"/>
</dbReference>
<feature type="domain" description="Terpene synthase metal-binding" evidence="5">
    <location>
        <begin position="266"/>
        <end position="505"/>
    </location>
</feature>
<dbReference type="KEGG" id="nnu:104598218"/>
<dbReference type="AlphaFoldDB" id="A0A1U7ZVH8"/>
<dbReference type="InterPro" id="IPR008949">
    <property type="entry name" value="Isoprenoid_synthase_dom_sf"/>
</dbReference>
<protein>
    <submittedName>
        <fullName evidence="7">(-)-germacrene D synthase-like</fullName>
    </submittedName>
</protein>
<keyword evidence="1" id="KW-0479">Metal-binding</keyword>
<dbReference type="FunCoup" id="A0A1U7ZVH8">
    <property type="interactions" value="15"/>
</dbReference>
<dbReference type="InterPro" id="IPR050148">
    <property type="entry name" value="Terpene_synthase-like"/>
</dbReference>
<evidence type="ECO:0000259" key="5">
    <source>
        <dbReference type="Pfam" id="PF03936"/>
    </source>
</evidence>
<dbReference type="GO" id="GO:0046246">
    <property type="term" value="P:terpene biosynthetic process"/>
    <property type="evidence" value="ECO:0000318"/>
    <property type="project" value="GO_Central"/>
</dbReference>
<dbReference type="Proteomes" id="UP000189703">
    <property type="component" value="Unplaced"/>
</dbReference>
<dbReference type="SUPFAM" id="SSF48576">
    <property type="entry name" value="Terpenoid synthases"/>
    <property type="match status" value="1"/>
</dbReference>
<sequence length="562" mass="64897">MLHQASSCPPILCLPEIEKPKVVRRSANFHPSIWGDRFTTYTCDNMTLDACNKQAEGLKEEVRCMLMNSTNGPSEILSLIDTIQRLGLAYHFEREIDEILEHMLVTHVGYFNGVDDDLHTIALWFRLLRQNGYNIPCDIFNKFKDDHGKFRDGLTRDLKGILGLYEAAHLGIRGEEVLDEALAFTTAQLESSVVTNTSSHLVKQVMHALEQPFHRGMLKLEARHYISFYEQDETHNPVLLQFAKLDFNRLQPLHLKELSQISKWWKDLDFALKIPYARNRVVECYFWIMGVYPEPQYSLGRMILTKVIAMTSVLDDTYDIYGTLEELQLFTDAIERWDVGETDQLLEYMKVIYLALLDVYNEIEEQVNREGRSYCVYYAKEAMRKQARAYLVEAKWFFQGHIPIVEEYMDVALISTSYPLLAVASFVGMGEIATKEAFDWVSNLPNLVKNSSIICRLMDDIMTHEYEQEKGDVCSSVECYMKQYGVSKQEVVEEFSRSITNAWKDINEECLRTTAIPKPLLTRVANLARMMDVIYKHGNGYTNAETVLKDHITSLLIDSIKI</sequence>
<dbReference type="GO" id="GO:0000287">
    <property type="term" value="F:magnesium ion binding"/>
    <property type="evidence" value="ECO:0007669"/>
    <property type="project" value="InterPro"/>
</dbReference>
<dbReference type="InterPro" id="IPR044814">
    <property type="entry name" value="Terpene_cyclase_plant_C1"/>
</dbReference>
<evidence type="ECO:0000313" key="7">
    <source>
        <dbReference type="RefSeq" id="XP_010258444.1"/>
    </source>
</evidence>
<dbReference type="OrthoDB" id="1877784at2759"/>
<reference evidence="7" key="1">
    <citation type="submission" date="2025-08" db="UniProtKB">
        <authorList>
            <consortium name="RefSeq"/>
        </authorList>
    </citation>
    <scope>IDENTIFICATION</scope>
</reference>
<evidence type="ECO:0000259" key="4">
    <source>
        <dbReference type="Pfam" id="PF01397"/>
    </source>
</evidence>
<keyword evidence="6" id="KW-1185">Reference proteome</keyword>
<dbReference type="PANTHER" id="PTHR31225">
    <property type="entry name" value="OS04G0344100 PROTEIN-RELATED"/>
    <property type="match status" value="1"/>
</dbReference>
<dbReference type="InterPro" id="IPR001906">
    <property type="entry name" value="Terpene_synth_N"/>
</dbReference>
<dbReference type="SFLD" id="SFLDS00005">
    <property type="entry name" value="Isoprenoid_Synthase_Type_I"/>
    <property type="match status" value="1"/>
</dbReference>
<name>A0A1U7ZVH8_NELNU</name>
<dbReference type="GO" id="GO:0016102">
    <property type="term" value="P:diterpenoid biosynthetic process"/>
    <property type="evidence" value="ECO:0007669"/>
    <property type="project" value="InterPro"/>
</dbReference>
<dbReference type="InterPro" id="IPR008930">
    <property type="entry name" value="Terpenoid_cyclase/PrenylTrfase"/>
</dbReference>
<dbReference type="InterPro" id="IPR034741">
    <property type="entry name" value="Terpene_cyclase-like_1_C"/>
</dbReference>
<organism evidence="6 7">
    <name type="scientific">Nelumbo nucifera</name>
    <name type="common">Sacred lotus</name>
    <dbReference type="NCBI Taxonomy" id="4432"/>
    <lineage>
        <taxon>Eukaryota</taxon>
        <taxon>Viridiplantae</taxon>
        <taxon>Streptophyta</taxon>
        <taxon>Embryophyta</taxon>
        <taxon>Tracheophyta</taxon>
        <taxon>Spermatophyta</taxon>
        <taxon>Magnoliopsida</taxon>
        <taxon>Proteales</taxon>
        <taxon>Nelumbonaceae</taxon>
        <taxon>Nelumbo</taxon>
    </lineage>
</organism>
<keyword evidence="3" id="KW-0456">Lyase</keyword>
<dbReference type="RefSeq" id="XP_010258444.1">
    <property type="nucleotide sequence ID" value="XM_010260142.1"/>
</dbReference>
<accession>A0A1U7ZVH8</accession>
<dbReference type="InterPro" id="IPR005630">
    <property type="entry name" value="Terpene_synthase_metal-bd"/>
</dbReference>
<dbReference type="CDD" id="cd00684">
    <property type="entry name" value="Terpene_cyclase_plant_C1"/>
    <property type="match status" value="1"/>
</dbReference>
<dbReference type="PANTHER" id="PTHR31225:SF93">
    <property type="entry name" value="ALPHA-HUMULENE_(-)-(E)-BETA-CARYOPHYLLENE SYNTHASE"/>
    <property type="match status" value="1"/>
</dbReference>
<dbReference type="eggNOG" id="ENOG502QUCN">
    <property type="taxonomic scope" value="Eukaryota"/>
</dbReference>
<dbReference type="FunFam" id="1.50.10.130:FF:000001">
    <property type="entry name" value="Isoprene synthase, chloroplastic"/>
    <property type="match status" value="1"/>
</dbReference>
<dbReference type="OMA" id="KECIKTT"/>
<dbReference type="SUPFAM" id="SSF48239">
    <property type="entry name" value="Terpenoid cyclases/Protein prenyltransferases"/>
    <property type="match status" value="1"/>
</dbReference>
<evidence type="ECO:0000313" key="6">
    <source>
        <dbReference type="Proteomes" id="UP000189703"/>
    </source>
</evidence>
<evidence type="ECO:0000256" key="1">
    <source>
        <dbReference type="ARBA" id="ARBA00022723"/>
    </source>
</evidence>
<evidence type="ECO:0000256" key="3">
    <source>
        <dbReference type="ARBA" id="ARBA00023239"/>
    </source>
</evidence>
<feature type="domain" description="Terpene synthase N-terminal" evidence="4">
    <location>
        <begin position="33"/>
        <end position="209"/>
    </location>
</feature>
<dbReference type="SFLD" id="SFLDG01019">
    <property type="entry name" value="Terpene_Cyclase_Like_1_C_Termi"/>
    <property type="match status" value="1"/>
</dbReference>
<dbReference type="Pfam" id="PF03936">
    <property type="entry name" value="Terpene_synth_C"/>
    <property type="match status" value="1"/>
</dbReference>
<evidence type="ECO:0000256" key="2">
    <source>
        <dbReference type="ARBA" id="ARBA00022842"/>
    </source>
</evidence>
<dbReference type="Gene3D" id="1.50.10.130">
    <property type="entry name" value="Terpene synthase, N-terminal domain"/>
    <property type="match status" value="1"/>
</dbReference>
<dbReference type="GeneID" id="104598218"/>
<dbReference type="InterPro" id="IPR036965">
    <property type="entry name" value="Terpene_synth_N_sf"/>
</dbReference>